<organism evidence="3 4">
    <name type="scientific">Trametes pubescens</name>
    <name type="common">White-rot fungus</name>
    <dbReference type="NCBI Taxonomy" id="154538"/>
    <lineage>
        <taxon>Eukaryota</taxon>
        <taxon>Fungi</taxon>
        <taxon>Dikarya</taxon>
        <taxon>Basidiomycota</taxon>
        <taxon>Agaricomycotina</taxon>
        <taxon>Agaricomycetes</taxon>
        <taxon>Polyporales</taxon>
        <taxon>Polyporaceae</taxon>
        <taxon>Trametes</taxon>
    </lineage>
</organism>
<dbReference type="PANTHER" id="PTHR31138">
    <property type="entry name" value="CHROMOSOME 19, WHOLE GENOME SHOTGUN SEQUENCE"/>
    <property type="match status" value="1"/>
</dbReference>
<sequence>MDSRDRVGGRRHKRIVVCIRLSEDADAFSSSSIHNTHGLLTTDEYAILSYYYELFTLVMGCCTSCCRRKRAPSPRSNHDSDREPLLPASSRVPRNSSDPLPPAKTPFEKVADVVAAARAGKLPSQQQLDAALRSLLASGVLNTGDDPDGEAGEENLEIAAKRVVDCARDAAQALLQFGMEKNGAPYLSYVLCGRKARTETGESSRACADDDAAQDLVHQLRHLSDVPVHADIVVGAAEPLLGHMGGEALARALPSTQEASQDAGALVRAVYGLVYVLATSAAFRLVLSDVFLIARETAADVAVRVEQAAVVVGRVAEEVEGTVRPGGGTAADVKAAVGGLGDGIADELSEDGIVSDGMRAIAAKVQHDSPDAAKDAVIRRLQEAMEQAHRNPSFQAALRTILALSRKYAAKVRTAAAAAATAEAPIIELTPVVWADPPLERALVDLKKLLERIASGHSLDALLAALSAVVSDAVEVPAEAISDNDSKAVLRAWFAALGTWLDTALADPAYATSEAGHADACALYERAREQLEEARSDPEAEWVQHLHLLFGEAEGYLSALSQDRTTRKVTDALSALSAALTDGGATVLSTVPGIAHARVQQAKRDVLKGIVLWLLPRILRVVSAIPMPRVEYVDDTIEAAVDALLLTAPRRKGREEVLGVQASLVPDRVRLESWNETVVEVDNTVPAGPSGSLLGGTSPGSARLMTLVAGTNGRTTHDTIGHAGTRTRVETHTHTRARVHVDGVRIAAYDVAYYVRYRGARLFGRRVPGTAYEDEGLVSVEVGAAGESARVARGTGVSVDVELEFDTGPRSTSDRASWTEWFTGSSTQDGARGGEDEEESRPLFRVTDVRVDVPGLDVQLTRTRHWMFNALVVQPLAGPVARAAVGWVLRGQIRAALEALARLGGRVRDRAGEKAGRRKRAPEDGSVTASDWWEALGEEVGGTSTDPEEDVDSDATDEEDDADEDDDSEETPLVETHTRATAQGLIQTTTIHSPGDGAPAEESVLAVGIGAQVLPGKGGPYGAAHPPARAFEGRIEGVVGRGAEEAREAVEDVARAEEAVERAVGAGLERAGEVREAVRGAGARAEVRTQVEERRGTRAGWRSRAFDALVL</sequence>
<protein>
    <recommendedName>
        <fullName evidence="2">HAM1-like N-terminal domain-containing protein</fullName>
    </recommendedName>
</protein>
<dbReference type="Pfam" id="PF19343">
    <property type="entry name" value="HAM1_N"/>
    <property type="match status" value="1"/>
</dbReference>
<evidence type="ECO:0000256" key="1">
    <source>
        <dbReference type="SAM" id="MobiDB-lite"/>
    </source>
</evidence>
<dbReference type="PANTHER" id="PTHR31138:SF1">
    <property type="entry name" value="PDZ DOMAIN-CONTAINING PROTEIN"/>
    <property type="match status" value="1"/>
</dbReference>
<gene>
    <name evidence="3" type="ORF">TRAPUB_3922</name>
</gene>
<evidence type="ECO:0000313" key="4">
    <source>
        <dbReference type="Proteomes" id="UP000184267"/>
    </source>
</evidence>
<evidence type="ECO:0000313" key="3">
    <source>
        <dbReference type="EMBL" id="OJT05258.1"/>
    </source>
</evidence>
<proteinExistence type="predicted"/>
<name>A0A1M2VCE1_TRAPU</name>
<reference evidence="3 4" key="1">
    <citation type="submission" date="2016-10" db="EMBL/GenBank/DDBJ databases">
        <title>Genome sequence of the basidiomycete white-rot fungus Trametes pubescens.</title>
        <authorList>
            <person name="Makela M.R."/>
            <person name="Granchi Z."/>
            <person name="Peng M."/>
            <person name="De Vries R.P."/>
            <person name="Grigoriev I."/>
            <person name="Riley R."/>
            <person name="Hilden K."/>
        </authorList>
    </citation>
    <scope>NUCLEOTIDE SEQUENCE [LARGE SCALE GENOMIC DNA]</scope>
    <source>
        <strain evidence="3 4">FBCC735</strain>
    </source>
</reference>
<dbReference type="OMA" id="HADACAL"/>
<feature type="region of interest" description="Disordered" evidence="1">
    <location>
        <begin position="910"/>
        <end position="978"/>
    </location>
</feature>
<dbReference type="AlphaFoldDB" id="A0A1M2VCE1"/>
<evidence type="ECO:0000259" key="2">
    <source>
        <dbReference type="Pfam" id="PF19343"/>
    </source>
</evidence>
<dbReference type="InterPro" id="IPR045967">
    <property type="entry name" value="HAM1-like_N"/>
</dbReference>
<dbReference type="Proteomes" id="UP000184267">
    <property type="component" value="Unassembled WGS sequence"/>
</dbReference>
<feature type="compositionally biased region" description="Acidic residues" evidence="1">
    <location>
        <begin position="946"/>
        <end position="972"/>
    </location>
</feature>
<dbReference type="STRING" id="154538.A0A1M2VCE1"/>
<dbReference type="OrthoDB" id="5407957at2759"/>
<dbReference type="EMBL" id="MNAD01001474">
    <property type="protein sequence ID" value="OJT05258.1"/>
    <property type="molecule type" value="Genomic_DNA"/>
</dbReference>
<accession>A0A1M2VCE1</accession>
<feature type="domain" description="HAM1-like N-terminal" evidence="2">
    <location>
        <begin position="366"/>
        <end position="647"/>
    </location>
</feature>
<feature type="region of interest" description="Disordered" evidence="1">
    <location>
        <begin position="69"/>
        <end position="105"/>
    </location>
</feature>
<keyword evidence="4" id="KW-1185">Reference proteome</keyword>
<comment type="caution">
    <text evidence="3">The sequence shown here is derived from an EMBL/GenBank/DDBJ whole genome shotgun (WGS) entry which is preliminary data.</text>
</comment>